<dbReference type="Proteomes" id="UP000002173">
    <property type="component" value="Unassembled WGS sequence"/>
</dbReference>
<name>A7ATL6_BABBO</name>
<evidence type="ECO:0000259" key="4">
    <source>
        <dbReference type="Pfam" id="PF15906"/>
    </source>
</evidence>
<proteinExistence type="inferred from homology"/>
<evidence type="ECO:0000256" key="2">
    <source>
        <dbReference type="ARBA" id="ARBA00008126"/>
    </source>
</evidence>
<evidence type="ECO:0000313" key="6">
    <source>
        <dbReference type="Proteomes" id="UP000002173"/>
    </source>
</evidence>
<dbReference type="FunCoup" id="A7ATL6">
    <property type="interactions" value="245"/>
</dbReference>
<dbReference type="Pfam" id="PF15906">
    <property type="entry name" value="zf-NOSIP"/>
    <property type="match status" value="1"/>
</dbReference>
<dbReference type="InParanoid" id="A7ATL6"/>
<comment type="subcellular location">
    <subcellularLocation>
        <location evidence="1">Nucleus</location>
    </subcellularLocation>
</comment>
<reference evidence="6" key="3">
    <citation type="journal article" date="2021" name="Int. J. Parasitol.">
        <title>Comparative analysis of gene expression between Babesia bovis blood stages and kinetes allowed by improved genome annotation.</title>
        <authorList>
            <person name="Ueti M.W."/>
            <person name="Johnson W.C."/>
            <person name="Kappmeyer L.S."/>
            <person name="Herndon D.R."/>
            <person name="Mousel M.R."/>
            <person name="Reif K.E."/>
            <person name="Taus N.S."/>
            <person name="Ifeonu O.O."/>
            <person name="Silva J.C."/>
            <person name="Suarez C.E."/>
            <person name="Brayton K.A."/>
        </authorList>
    </citation>
    <scope>NUCLEOTIDE SEQUENCE [LARGE SCALE GENOMIC DNA]</scope>
</reference>
<dbReference type="EMBL" id="AAXT01000003">
    <property type="protein sequence ID" value="EDO06277.1"/>
    <property type="molecule type" value="Genomic_DNA"/>
</dbReference>
<evidence type="ECO:0000256" key="1">
    <source>
        <dbReference type="ARBA" id="ARBA00004123"/>
    </source>
</evidence>
<feature type="domain" description="Nitric oxide synthase-interacting protein zinc-finger" evidence="4">
    <location>
        <begin position="4"/>
        <end position="71"/>
    </location>
</feature>
<dbReference type="OMA" id="LENVHEH"/>
<reference evidence="5 6" key="1">
    <citation type="journal article" date="2007" name="PLoS Pathog.">
        <title>Genome sequence of Babesia bovis and comparative analysis of apicomplexan hemoprotozoa.</title>
        <authorList>
            <person name="Brayton K.A."/>
            <person name="Lau A.O.T."/>
            <person name="Herndon D.R."/>
            <person name="Hannick L."/>
            <person name="Kappmeyer L.S."/>
            <person name="Berens S.J."/>
            <person name="Bidwell S.L."/>
            <person name="Brown W.C."/>
            <person name="Crabtree J."/>
            <person name="Fadrosh D."/>
            <person name="Feldblum T."/>
            <person name="Forberger H.A."/>
            <person name="Haas B.J."/>
            <person name="Howell J.M."/>
            <person name="Khouri H."/>
            <person name="Koo H."/>
            <person name="Mann D.J."/>
            <person name="Norimine J."/>
            <person name="Paulsen I.T."/>
            <person name="Radune D."/>
            <person name="Ren Q."/>
            <person name="Smith R.K. Jr."/>
            <person name="Suarez C.E."/>
            <person name="White O."/>
            <person name="Wortman J.R."/>
            <person name="Knowles D.P. Jr."/>
            <person name="McElwain T.F."/>
            <person name="Nene V.M."/>
        </authorList>
    </citation>
    <scope>NUCLEOTIDE SEQUENCE [LARGE SCALE GENOMIC DNA]</scope>
    <source>
        <strain evidence="5">T2Bo</strain>
    </source>
</reference>
<dbReference type="InterPro" id="IPR013083">
    <property type="entry name" value="Znf_RING/FYVE/PHD"/>
</dbReference>
<evidence type="ECO:0000313" key="5">
    <source>
        <dbReference type="EMBL" id="EDO06277.1"/>
    </source>
</evidence>
<protein>
    <recommendedName>
        <fullName evidence="4">Nitric oxide synthase-interacting protein zinc-finger domain-containing protein</fullName>
    </recommendedName>
</protein>
<gene>
    <name evidence="5" type="ORF">BBOV_II003220</name>
</gene>
<dbReference type="KEGG" id="bbo:BBOV_II003220"/>
<comment type="similarity">
    <text evidence="2">Belongs to the NOSIP family.</text>
</comment>
<dbReference type="Gene3D" id="3.30.40.10">
    <property type="entry name" value="Zinc/RING finger domain, C3HC4 (zinc finger)"/>
    <property type="match status" value="1"/>
</dbReference>
<keyword evidence="6" id="KW-1185">Reference proteome</keyword>
<dbReference type="InterPro" id="IPR031790">
    <property type="entry name" value="Znf-NOSIP"/>
</dbReference>
<dbReference type="RefSeq" id="XP_001609845.1">
    <property type="nucleotide sequence ID" value="XM_001609795.1"/>
</dbReference>
<dbReference type="VEuPathDB" id="PiroplasmaDB:BBOV_II003220"/>
<dbReference type="GeneID" id="5478074"/>
<organism evidence="5 6">
    <name type="scientific">Babesia bovis</name>
    <dbReference type="NCBI Taxonomy" id="5865"/>
    <lineage>
        <taxon>Eukaryota</taxon>
        <taxon>Sar</taxon>
        <taxon>Alveolata</taxon>
        <taxon>Apicomplexa</taxon>
        <taxon>Aconoidasida</taxon>
        <taxon>Piroplasmida</taxon>
        <taxon>Babesiidae</taxon>
        <taxon>Babesia</taxon>
    </lineage>
</organism>
<comment type="caution">
    <text evidence="5">The sequence shown here is derived from an EMBL/GenBank/DDBJ whole genome shotgun (WGS) entry which is preliminary data.</text>
</comment>
<dbReference type="STRING" id="5865.A7ATL6"/>
<dbReference type="AlphaFoldDB" id="A7ATL6"/>
<dbReference type="InterPro" id="IPR016818">
    <property type="entry name" value="NOSIP"/>
</dbReference>
<sequence>MTRHSKNNTANPIFTYHERKNVKDFNTQRQRLGADSMRRCEQCWLCLSTAEKPVSTSHGYVYCKECILKCFEKQMDEYKREHERYVKLQQIDHMRKVEKLEELQESKKRQLIDTGVYGISGIKKSKGEGKESTVKDSSFWVAGVSGNSKGDETSTSLPEPPKKILRCPITGKPLKIKELVDIHPDLSENTDNGDPIWICSVSQRPIGHKEVMLNRSTGRLVLRRYIEVCNDMDTKYIKLIPGGTAFSAHNNVIAKKYREALL</sequence>
<dbReference type="GO" id="GO:0061630">
    <property type="term" value="F:ubiquitin protein ligase activity"/>
    <property type="evidence" value="ECO:0007669"/>
    <property type="project" value="InterPro"/>
</dbReference>
<accession>A7ATL6</accession>
<dbReference type="GO" id="GO:0005634">
    <property type="term" value="C:nucleus"/>
    <property type="evidence" value="ECO:0007669"/>
    <property type="project" value="UniProtKB-SubCell"/>
</dbReference>
<dbReference type="SUPFAM" id="SSF57850">
    <property type="entry name" value="RING/U-box"/>
    <property type="match status" value="1"/>
</dbReference>
<dbReference type="eggNOG" id="KOG3039">
    <property type="taxonomic scope" value="Eukaryota"/>
</dbReference>
<reference evidence="6" key="2">
    <citation type="journal article" date="2020" name="Data Brief">
        <title>Transcriptome dataset of Babesia bovis life stages within vertebrate and invertebrate hosts.</title>
        <authorList>
            <person name="Ueti M.W."/>
            <person name="Johnson W.C."/>
            <person name="Kappmeyer L.S."/>
            <person name="Herndon D.R."/>
            <person name="Mousel M.R."/>
            <person name="Reif K.E."/>
            <person name="Taus N.S."/>
            <person name="Ifeonu O.O."/>
            <person name="Silva J.C."/>
            <person name="Suarez C.E."/>
            <person name="Brayton K.A."/>
        </authorList>
    </citation>
    <scope>NUCLEOTIDE SEQUENCE [LARGE SCALE GENOMIC DNA]</scope>
</reference>
<dbReference type="PANTHER" id="PTHR13063">
    <property type="entry name" value="ENOS INTERACTING PROTEIN"/>
    <property type="match status" value="1"/>
</dbReference>
<dbReference type="PANTHER" id="PTHR13063:SF10">
    <property type="entry name" value="NITRIC OXIDE SYNTHASE-INTERACTING PROTEIN"/>
    <property type="match status" value="1"/>
</dbReference>
<evidence type="ECO:0000256" key="3">
    <source>
        <dbReference type="ARBA" id="ARBA00023242"/>
    </source>
</evidence>
<keyword evidence="3" id="KW-0539">Nucleus</keyword>